<keyword evidence="6" id="KW-0966">Cell projection</keyword>
<dbReference type="InterPro" id="IPR020013">
    <property type="entry name" value="Flagellar_FlgE/F/G"/>
</dbReference>
<evidence type="ECO:0000259" key="3">
    <source>
        <dbReference type="Pfam" id="PF00460"/>
    </source>
</evidence>
<comment type="subcellular location">
    <subcellularLocation>
        <location evidence="2">Bacterial flagellum basal body</location>
    </subcellularLocation>
</comment>
<dbReference type="Pfam" id="PF22692">
    <property type="entry name" value="LlgE_F_G_D1"/>
    <property type="match status" value="1"/>
</dbReference>
<keyword evidence="7" id="KW-1185">Reference proteome</keyword>
<reference evidence="6 7" key="1">
    <citation type="submission" date="2019-07" db="EMBL/GenBank/DDBJ databases">
        <title>Genomic Encyclopedia of Type Strains, Phase I: the one thousand microbial genomes (KMG-I) project.</title>
        <authorList>
            <person name="Kyrpides N."/>
        </authorList>
    </citation>
    <scope>NUCLEOTIDE SEQUENCE [LARGE SCALE GENOMIC DNA]</scope>
    <source>
        <strain evidence="6 7">DSM 6562</strain>
    </source>
</reference>
<dbReference type="GO" id="GO:0071978">
    <property type="term" value="P:bacterial-type flagellum-dependent swarming motility"/>
    <property type="evidence" value="ECO:0007669"/>
    <property type="project" value="TreeGrafter"/>
</dbReference>
<evidence type="ECO:0000256" key="1">
    <source>
        <dbReference type="ARBA" id="ARBA00009677"/>
    </source>
</evidence>
<dbReference type="Proteomes" id="UP000323166">
    <property type="component" value="Unassembled WGS sequence"/>
</dbReference>
<gene>
    <name evidence="6" type="ORF">LX24_01440</name>
</gene>
<feature type="domain" description="Flagellar basal-body/hook protein C-terminal" evidence="4">
    <location>
        <begin position="207"/>
        <end position="251"/>
    </location>
</feature>
<evidence type="ECO:0000256" key="2">
    <source>
        <dbReference type="RuleBase" id="RU362116"/>
    </source>
</evidence>
<dbReference type="Pfam" id="PF06429">
    <property type="entry name" value="Flg_bbr_C"/>
    <property type="match status" value="1"/>
</dbReference>
<dbReference type="InterPro" id="IPR010930">
    <property type="entry name" value="Flg_bb/hook_C_dom"/>
</dbReference>
<dbReference type="PANTHER" id="PTHR30435:SF19">
    <property type="entry name" value="FLAGELLAR BASAL-BODY ROD PROTEIN FLGG"/>
    <property type="match status" value="1"/>
</dbReference>
<dbReference type="GO" id="GO:0009425">
    <property type="term" value="C:bacterial-type flagellum basal body"/>
    <property type="evidence" value="ECO:0007669"/>
    <property type="project" value="UniProtKB-SubCell"/>
</dbReference>
<dbReference type="InterPro" id="IPR001444">
    <property type="entry name" value="Flag_bb_rod_N"/>
</dbReference>
<accession>A0A5S4ZRV7</accession>
<proteinExistence type="inferred from homology"/>
<comment type="similarity">
    <text evidence="1 2">Belongs to the flagella basal body rod proteins family.</text>
</comment>
<feature type="domain" description="Flagellar basal body rod protein N-terminal" evidence="3">
    <location>
        <begin position="5"/>
        <end position="35"/>
    </location>
</feature>
<dbReference type="PANTHER" id="PTHR30435">
    <property type="entry name" value="FLAGELLAR PROTEIN"/>
    <property type="match status" value="1"/>
</dbReference>
<keyword evidence="6" id="KW-0969">Cilium</keyword>
<evidence type="ECO:0000259" key="5">
    <source>
        <dbReference type="Pfam" id="PF22692"/>
    </source>
</evidence>
<organism evidence="6 7">
    <name type="scientific">Desulfallas thermosapovorans DSM 6562</name>
    <dbReference type="NCBI Taxonomy" id="1121431"/>
    <lineage>
        <taxon>Bacteria</taxon>
        <taxon>Bacillati</taxon>
        <taxon>Bacillota</taxon>
        <taxon>Clostridia</taxon>
        <taxon>Eubacteriales</taxon>
        <taxon>Desulfallaceae</taxon>
        <taxon>Desulfallas</taxon>
    </lineage>
</organism>
<dbReference type="AlphaFoldDB" id="A0A5S4ZRV7"/>
<dbReference type="RefSeq" id="WP_166511472.1">
    <property type="nucleotide sequence ID" value="NZ_VNHM01000007.1"/>
</dbReference>
<dbReference type="EMBL" id="VNHM01000007">
    <property type="protein sequence ID" value="TYO95479.1"/>
    <property type="molecule type" value="Genomic_DNA"/>
</dbReference>
<dbReference type="InterPro" id="IPR037925">
    <property type="entry name" value="FlgE/F/G-like"/>
</dbReference>
<name>A0A5S4ZRV7_9FIRM</name>
<sequence length="253" mass="27633">MIRSMYLGLSGMRNYQVRLDVVGNNIANSSTTGFKAGRANFKDTMYVTMGANDSCQIGTGLSVSDVSNNFSQGITMFTGRPLDLAISGNGFFAVRDEESDRLMFTRDGSFFINNEGNIVNASGLLLEGVGGIPEEYTVEDIIIDENGEVYALDSEGNREDFGQIVLYNFPNVNGLTKIGNNLYLANDISGEYIEGTPGEESFGVIKSGYLENSNTDMAQEMANLIETQRGYQASTKVFTTADEILQSIIELKR</sequence>
<dbReference type="InterPro" id="IPR053967">
    <property type="entry name" value="LlgE_F_G-like_D1"/>
</dbReference>
<comment type="caution">
    <text evidence="6">The sequence shown here is derived from an EMBL/GenBank/DDBJ whole genome shotgun (WGS) entry which is preliminary data.</text>
</comment>
<dbReference type="SUPFAM" id="SSF117143">
    <property type="entry name" value="Flagellar hook protein flgE"/>
    <property type="match status" value="1"/>
</dbReference>
<dbReference type="NCBIfam" id="TIGR03506">
    <property type="entry name" value="FlgEFG_subfam"/>
    <property type="match status" value="2"/>
</dbReference>
<evidence type="ECO:0000313" key="7">
    <source>
        <dbReference type="Proteomes" id="UP000323166"/>
    </source>
</evidence>
<feature type="domain" description="Flagellar hook protein FlgE/F/G-like D1" evidence="5">
    <location>
        <begin position="85"/>
        <end position="151"/>
    </location>
</feature>
<keyword evidence="6" id="KW-0282">Flagellum</keyword>
<protein>
    <submittedName>
        <fullName evidence="6">Flagellar hook protein FlgE/flagellar basal-body rod protein FlgG</fullName>
    </submittedName>
</protein>
<evidence type="ECO:0000313" key="6">
    <source>
        <dbReference type="EMBL" id="TYO95479.1"/>
    </source>
</evidence>
<dbReference type="Pfam" id="PF00460">
    <property type="entry name" value="Flg_bb_rod"/>
    <property type="match status" value="1"/>
</dbReference>
<keyword evidence="2" id="KW-0975">Bacterial flagellum</keyword>
<evidence type="ECO:0000259" key="4">
    <source>
        <dbReference type="Pfam" id="PF06429"/>
    </source>
</evidence>
<dbReference type="SUPFAM" id="SSF64518">
    <property type="entry name" value="Phase 1 flagellin"/>
    <property type="match status" value="1"/>
</dbReference>